<keyword evidence="4 7" id="KW-0812">Transmembrane</keyword>
<dbReference type="PROSITE" id="PS50850">
    <property type="entry name" value="MFS"/>
    <property type="match status" value="1"/>
</dbReference>
<dbReference type="SUPFAM" id="SSF103473">
    <property type="entry name" value="MFS general substrate transporter"/>
    <property type="match status" value="1"/>
</dbReference>
<organism evidence="9 10">
    <name type="scientific">Bacillus aerolatus</name>
    <dbReference type="NCBI Taxonomy" id="2653354"/>
    <lineage>
        <taxon>Bacteria</taxon>
        <taxon>Bacillati</taxon>
        <taxon>Bacillota</taxon>
        <taxon>Bacilli</taxon>
        <taxon>Bacillales</taxon>
        <taxon>Bacillaceae</taxon>
        <taxon>Bacillus</taxon>
    </lineage>
</organism>
<evidence type="ECO:0000256" key="5">
    <source>
        <dbReference type="ARBA" id="ARBA00022989"/>
    </source>
</evidence>
<evidence type="ECO:0000256" key="2">
    <source>
        <dbReference type="ARBA" id="ARBA00022448"/>
    </source>
</evidence>
<keyword evidence="6 7" id="KW-0472">Membrane</keyword>
<dbReference type="RefSeq" id="WP_152150273.1">
    <property type="nucleotide sequence ID" value="NZ_WEIO01000002.1"/>
</dbReference>
<dbReference type="GO" id="GO:0022857">
    <property type="term" value="F:transmembrane transporter activity"/>
    <property type="evidence" value="ECO:0007669"/>
    <property type="project" value="InterPro"/>
</dbReference>
<dbReference type="GO" id="GO:0005886">
    <property type="term" value="C:plasma membrane"/>
    <property type="evidence" value="ECO:0007669"/>
    <property type="project" value="UniProtKB-SubCell"/>
</dbReference>
<keyword evidence="10" id="KW-1185">Reference proteome</keyword>
<feature type="transmembrane region" description="Helical" evidence="7">
    <location>
        <begin position="146"/>
        <end position="165"/>
    </location>
</feature>
<accession>A0A6I1FMN5</accession>
<evidence type="ECO:0000313" key="10">
    <source>
        <dbReference type="Proteomes" id="UP000429595"/>
    </source>
</evidence>
<dbReference type="CDD" id="cd17502">
    <property type="entry name" value="MFS_Azr1_MDR_like"/>
    <property type="match status" value="1"/>
</dbReference>
<evidence type="ECO:0000256" key="3">
    <source>
        <dbReference type="ARBA" id="ARBA00022475"/>
    </source>
</evidence>
<dbReference type="InterPro" id="IPR036259">
    <property type="entry name" value="MFS_trans_sf"/>
</dbReference>
<dbReference type="InterPro" id="IPR011701">
    <property type="entry name" value="MFS"/>
</dbReference>
<sequence length="472" mass="50715">MFMGAIEATIVSTAMPAIVADLGGFSLYSWVFSSYLLMNAATVLIYGKLSDIFGRKPVLIIGILIFLAGSLLCGLANSMEQLIFFRLLQGLGAGAVMPIATTIVGDIYSKEERAKVQGYLSSVWGISAVTGPALGGMLVEFVSWRFVFWINLPLGVLAIGGLLLFLHENIEEKKPDIDYAGTVVFLLAISCLMFLLVEGGFRFPWVSGQSALLLAAAAAAFAVFIWIEQRAASPMMPFNLWQIRSILIANIVSFTTGIMLIGISSFLPTYVQGVMGESATVAGFALTAMSIGWPIASTLSGKMLLSIGYRKTTIIGGLALIIGSLLFVFMSPEEGPWWAAVSSFFVGIGMGLTSTAFIVSIQNSVEWEQRGTATAANMFMRNLGNTVGAALLGGILNSRLQAFLQNQPAEEVKSLSIDSINELLGKNNSAYSASVFQVLKEGLASSLHAVYIVVFIFSLFSFFFLLFLKKGE</sequence>
<comment type="subcellular location">
    <subcellularLocation>
        <location evidence="1">Cell membrane</location>
        <topology evidence="1">Multi-pass membrane protein</topology>
    </subcellularLocation>
</comment>
<evidence type="ECO:0000256" key="6">
    <source>
        <dbReference type="ARBA" id="ARBA00023136"/>
    </source>
</evidence>
<evidence type="ECO:0000256" key="1">
    <source>
        <dbReference type="ARBA" id="ARBA00004651"/>
    </source>
</evidence>
<evidence type="ECO:0000256" key="4">
    <source>
        <dbReference type="ARBA" id="ARBA00022692"/>
    </source>
</evidence>
<dbReference type="FunFam" id="1.20.1720.10:FF:000004">
    <property type="entry name" value="EmrB/QacA family drug resistance transporter"/>
    <property type="match status" value="1"/>
</dbReference>
<feature type="transmembrane region" description="Helical" evidence="7">
    <location>
        <begin position="449"/>
        <end position="468"/>
    </location>
</feature>
<dbReference type="Gene3D" id="1.20.1250.20">
    <property type="entry name" value="MFS general substrate transporter like domains"/>
    <property type="match status" value="1"/>
</dbReference>
<dbReference type="Pfam" id="PF07690">
    <property type="entry name" value="MFS_1"/>
    <property type="match status" value="1"/>
</dbReference>
<reference evidence="9 10" key="1">
    <citation type="submission" date="2019-10" db="EMBL/GenBank/DDBJ databases">
        <title>Bacillus aerolatum sp. nov., isolated from bioaerosol of sport playgrounds.</title>
        <authorList>
            <person name="Chen P."/>
            <person name="Zhang G."/>
        </authorList>
    </citation>
    <scope>NUCLEOTIDE SEQUENCE [LARGE SCALE GENOMIC DNA]</scope>
    <source>
        <strain evidence="9 10">CX253</strain>
    </source>
</reference>
<feature type="transmembrane region" description="Helical" evidence="7">
    <location>
        <begin position="382"/>
        <end position="400"/>
    </location>
</feature>
<proteinExistence type="predicted"/>
<feature type="transmembrane region" description="Helical" evidence="7">
    <location>
        <begin position="116"/>
        <end position="134"/>
    </location>
</feature>
<gene>
    <name evidence="9" type="ORF">F9802_04080</name>
</gene>
<dbReference type="InterPro" id="IPR020846">
    <property type="entry name" value="MFS_dom"/>
</dbReference>
<feature type="transmembrane region" description="Helical" evidence="7">
    <location>
        <begin position="177"/>
        <end position="197"/>
    </location>
</feature>
<evidence type="ECO:0000256" key="7">
    <source>
        <dbReference type="SAM" id="Phobius"/>
    </source>
</evidence>
<comment type="caution">
    <text evidence="9">The sequence shown here is derived from an EMBL/GenBank/DDBJ whole genome shotgun (WGS) entry which is preliminary data.</text>
</comment>
<dbReference type="PRINTS" id="PR01036">
    <property type="entry name" value="TCRTETB"/>
</dbReference>
<protein>
    <submittedName>
        <fullName evidence="9">MFS transporter</fullName>
    </submittedName>
</protein>
<feature type="domain" description="Major facilitator superfamily (MFS) profile" evidence="8">
    <location>
        <begin position="1"/>
        <end position="472"/>
    </location>
</feature>
<dbReference type="PANTHER" id="PTHR23501:SF191">
    <property type="entry name" value="VACUOLAR BASIC AMINO ACID TRANSPORTER 4"/>
    <property type="match status" value="1"/>
</dbReference>
<evidence type="ECO:0000259" key="8">
    <source>
        <dbReference type="PROSITE" id="PS50850"/>
    </source>
</evidence>
<feature type="transmembrane region" description="Helical" evidence="7">
    <location>
        <begin position="83"/>
        <end position="104"/>
    </location>
</feature>
<dbReference type="Proteomes" id="UP000429595">
    <property type="component" value="Unassembled WGS sequence"/>
</dbReference>
<name>A0A6I1FMN5_9BACI</name>
<keyword evidence="5 7" id="KW-1133">Transmembrane helix</keyword>
<dbReference type="AlphaFoldDB" id="A0A6I1FMN5"/>
<dbReference type="PANTHER" id="PTHR23501">
    <property type="entry name" value="MAJOR FACILITATOR SUPERFAMILY"/>
    <property type="match status" value="1"/>
</dbReference>
<keyword evidence="2" id="KW-0813">Transport</keyword>
<feature type="transmembrane region" description="Helical" evidence="7">
    <location>
        <begin position="247"/>
        <end position="267"/>
    </location>
</feature>
<evidence type="ECO:0000313" key="9">
    <source>
        <dbReference type="EMBL" id="KAB7708289.1"/>
    </source>
</evidence>
<dbReference type="Gene3D" id="1.20.1720.10">
    <property type="entry name" value="Multidrug resistance protein D"/>
    <property type="match status" value="1"/>
</dbReference>
<feature type="transmembrane region" description="Helical" evidence="7">
    <location>
        <begin position="337"/>
        <end position="361"/>
    </location>
</feature>
<keyword evidence="3" id="KW-1003">Cell membrane</keyword>
<feature type="transmembrane region" description="Helical" evidence="7">
    <location>
        <begin position="58"/>
        <end position="77"/>
    </location>
</feature>
<feature type="transmembrane region" description="Helical" evidence="7">
    <location>
        <begin position="203"/>
        <end position="227"/>
    </location>
</feature>
<feature type="transmembrane region" description="Helical" evidence="7">
    <location>
        <begin position="279"/>
        <end position="300"/>
    </location>
</feature>
<feature type="transmembrane region" description="Helical" evidence="7">
    <location>
        <begin position="312"/>
        <end position="331"/>
    </location>
</feature>
<dbReference type="EMBL" id="WEIO01000002">
    <property type="protein sequence ID" value="KAB7708289.1"/>
    <property type="molecule type" value="Genomic_DNA"/>
</dbReference>